<accession>W7IAF8</accession>
<protein>
    <submittedName>
        <fullName evidence="2">Uncharacterized protein</fullName>
    </submittedName>
</protein>
<dbReference type="Proteomes" id="UP000024837">
    <property type="component" value="Unassembled WGS sequence"/>
</dbReference>
<dbReference type="HOGENOM" id="CLU_973255_0_0_1"/>
<dbReference type="AlphaFoldDB" id="W7IAF8"/>
<organism evidence="2 3">
    <name type="scientific">Drechslerella stenobrocha 248</name>
    <dbReference type="NCBI Taxonomy" id="1043628"/>
    <lineage>
        <taxon>Eukaryota</taxon>
        <taxon>Fungi</taxon>
        <taxon>Dikarya</taxon>
        <taxon>Ascomycota</taxon>
        <taxon>Pezizomycotina</taxon>
        <taxon>Orbiliomycetes</taxon>
        <taxon>Orbiliales</taxon>
        <taxon>Orbiliaceae</taxon>
        <taxon>Drechslerella</taxon>
    </lineage>
</organism>
<keyword evidence="3" id="KW-1185">Reference proteome</keyword>
<evidence type="ECO:0000313" key="3">
    <source>
        <dbReference type="Proteomes" id="UP000024837"/>
    </source>
</evidence>
<gene>
    <name evidence="2" type="ORF">DRE_04823</name>
</gene>
<feature type="region of interest" description="Disordered" evidence="1">
    <location>
        <begin position="107"/>
        <end position="132"/>
    </location>
</feature>
<reference evidence="2 3" key="1">
    <citation type="submission" date="2013-05" db="EMBL/GenBank/DDBJ databases">
        <title>Drechslerella stenobrocha genome reveals carnivorous origination and mechanical trapping mechanism of predatory fungi.</title>
        <authorList>
            <person name="Liu X."/>
            <person name="Zhang W."/>
            <person name="Liu K."/>
        </authorList>
    </citation>
    <scope>NUCLEOTIDE SEQUENCE [LARGE SCALE GENOMIC DNA]</scope>
    <source>
        <strain evidence="2 3">248</strain>
    </source>
</reference>
<sequence>MSSTSPALTTAMKPAATPSCACLPSLSCFGVRPHRKARIARSRSKKYKKKLLKDTTNPGITMSATNIIPFTIPVGHLESTEPRPMYQLPPLPDILNKKTMRAVLRIDKKKRKSANSGAGEKARASKTGTGNDVAVDVGSGDARAGEKLIEGVVDDILAVKGKDLYSEEREAIRQSFLTDDQAHYLAMCYHMELHIHHYGNWAGISTRDMAEVFRRYIGALGASNEMGVQGVQTWLHKLLDGPVAREVEYKVWKGPFEKRNAERGVTGGGINTGRENERVGVGEGAG</sequence>
<proteinExistence type="predicted"/>
<dbReference type="OrthoDB" id="5292268at2759"/>
<dbReference type="EMBL" id="KI966422">
    <property type="protein sequence ID" value="EWC46030.1"/>
    <property type="molecule type" value="Genomic_DNA"/>
</dbReference>
<evidence type="ECO:0000256" key="1">
    <source>
        <dbReference type="SAM" id="MobiDB-lite"/>
    </source>
</evidence>
<name>W7IAF8_9PEZI</name>
<evidence type="ECO:0000313" key="2">
    <source>
        <dbReference type="EMBL" id="EWC46030.1"/>
    </source>
</evidence>
<feature type="region of interest" description="Disordered" evidence="1">
    <location>
        <begin position="263"/>
        <end position="286"/>
    </location>
</feature>